<dbReference type="RefSeq" id="WP_329511870.1">
    <property type="nucleotide sequence ID" value="NZ_BAAAYZ010000028.1"/>
</dbReference>
<dbReference type="EMBL" id="JAYWVC010000238">
    <property type="protein sequence ID" value="MED7827490.1"/>
    <property type="molecule type" value="Genomic_DNA"/>
</dbReference>
<reference evidence="2" key="1">
    <citation type="submission" date="2024-01" db="EMBL/GenBank/DDBJ databases">
        <title>First draft genome sequence data of TA4-1, the type strain of Gram-positive actinobacterium Streptomyces chiangmaiensis.</title>
        <authorList>
            <person name="Yasawong M."/>
            <person name="Nantapong N."/>
        </authorList>
    </citation>
    <scope>NUCLEOTIDE SEQUENCE</scope>
    <source>
        <strain evidence="2">TA4-1</strain>
    </source>
</reference>
<sequence>MTVGDIIGLATAAGLVVYLIIALVKPERF</sequence>
<keyword evidence="3" id="KW-1185">Reference proteome</keyword>
<dbReference type="NCBIfam" id="TIGR02115">
    <property type="entry name" value="potass_kdpF"/>
    <property type="match status" value="1"/>
</dbReference>
<feature type="transmembrane region" description="Helical" evidence="1">
    <location>
        <begin position="6"/>
        <end position="24"/>
    </location>
</feature>
<gene>
    <name evidence="2" type="primary">kdpF</name>
    <name evidence="2" type="ORF">VXC91_37730</name>
</gene>
<evidence type="ECO:0000256" key="1">
    <source>
        <dbReference type="SAM" id="Phobius"/>
    </source>
</evidence>
<evidence type="ECO:0000313" key="2">
    <source>
        <dbReference type="EMBL" id="MED7827490.1"/>
    </source>
</evidence>
<dbReference type="Pfam" id="PF09604">
    <property type="entry name" value="Potass_KdpF"/>
    <property type="match status" value="1"/>
</dbReference>
<accession>A0ABU7FTQ2</accession>
<keyword evidence="1" id="KW-1133">Transmembrane helix</keyword>
<dbReference type="Proteomes" id="UP001333996">
    <property type="component" value="Unassembled WGS sequence"/>
</dbReference>
<keyword evidence="1" id="KW-0472">Membrane</keyword>
<protein>
    <submittedName>
        <fullName evidence="2">K(+)-transporting ATPase subunit F</fullName>
    </submittedName>
</protein>
<organism evidence="2 3">
    <name type="scientific">Streptomyces chiangmaiensis</name>
    <dbReference type="NCBI Taxonomy" id="766497"/>
    <lineage>
        <taxon>Bacteria</taxon>
        <taxon>Bacillati</taxon>
        <taxon>Actinomycetota</taxon>
        <taxon>Actinomycetes</taxon>
        <taxon>Kitasatosporales</taxon>
        <taxon>Streptomycetaceae</taxon>
        <taxon>Streptomyces</taxon>
    </lineage>
</organism>
<evidence type="ECO:0000313" key="3">
    <source>
        <dbReference type="Proteomes" id="UP001333996"/>
    </source>
</evidence>
<proteinExistence type="predicted"/>
<comment type="caution">
    <text evidence="2">The sequence shown here is derived from an EMBL/GenBank/DDBJ whole genome shotgun (WGS) entry which is preliminary data.</text>
</comment>
<name>A0ABU7FTQ2_9ACTN</name>
<keyword evidence="1" id="KW-0812">Transmembrane</keyword>
<dbReference type="InterPro" id="IPR011726">
    <property type="entry name" value="KdpF"/>
</dbReference>